<feature type="transmembrane region" description="Helical" evidence="2">
    <location>
        <begin position="82"/>
        <end position="103"/>
    </location>
</feature>
<keyword evidence="2" id="KW-1133">Transmembrane helix</keyword>
<dbReference type="HOGENOM" id="CLU_735152_0_0_7"/>
<evidence type="ECO:0000256" key="2">
    <source>
        <dbReference type="SAM" id="Phobius"/>
    </source>
</evidence>
<dbReference type="Proteomes" id="UP000009173">
    <property type="component" value="Chromosome"/>
</dbReference>
<evidence type="ECO:0000256" key="1">
    <source>
        <dbReference type="SAM" id="MobiDB-lite"/>
    </source>
</evidence>
<name>A0A0H3A983_NITV4</name>
<dbReference type="RefSeq" id="WP_011792719.1">
    <property type="nucleotide sequence ID" value="NC_008751.1"/>
</dbReference>
<dbReference type="Gene3D" id="1.25.40.10">
    <property type="entry name" value="Tetratricopeptide repeat domain"/>
    <property type="match status" value="1"/>
</dbReference>
<evidence type="ECO:0000313" key="4">
    <source>
        <dbReference type="Proteomes" id="UP000009173"/>
    </source>
</evidence>
<keyword evidence="2" id="KW-0812">Transmembrane</keyword>
<sequence>MNASGRSASPAVPTPSKRSGHAARRTGFPSCTMCTTVHDRRLPGRGLTPMTLDAAPHLHPAVLSPRPQPGRHRRDLHQSSRAFVLLTCIVATLALMLSLPAGLQAAEATVIVPFGGGILRDDAQTVAAAAARIEALRLSTASLGRDSAALFSAETPARLLSLTAATFEAHTTATSVVGYPPEVGVAVNIRTTPRGGDAATALRAALRAPEKLELREGILLHTRENLLEARQLALDAARHRQKAGTESESPYDRRFAALARTLRSLDTLERALSYLDGVWRHPIILAADMRQVVEASPEMPLGWTFLGEALLQLDRPQDAVEALDRALALPDAPVRARLARGIANLRLDLTALAVDDLSRVLREAPRLAPAWRARGAARMMRREYGPMCEDFIQACNLGDCEGLASARDAGHCLAPARPQTVKADD</sequence>
<evidence type="ECO:0000313" key="3">
    <source>
        <dbReference type="EMBL" id="ABM29227.1"/>
    </source>
</evidence>
<dbReference type="SUPFAM" id="SSF48452">
    <property type="entry name" value="TPR-like"/>
    <property type="match status" value="1"/>
</dbReference>
<accession>A0A0H3A983</accession>
<keyword evidence="2" id="KW-0472">Membrane</keyword>
<dbReference type="KEGG" id="dvl:Dvul_2211"/>
<feature type="region of interest" description="Disordered" evidence="1">
    <location>
        <begin position="1"/>
        <end position="29"/>
    </location>
</feature>
<reference evidence="4" key="1">
    <citation type="journal article" date="2009" name="Environ. Microbiol.">
        <title>Contribution of mobile genetic elements to Desulfovibrio vulgaris genome plasticity.</title>
        <authorList>
            <person name="Walker C.B."/>
            <person name="Stolyar S."/>
            <person name="Chivian D."/>
            <person name="Pinel N."/>
            <person name="Gabster J.A."/>
            <person name="Dehal P.S."/>
            <person name="He Z."/>
            <person name="Yang Z.K."/>
            <person name="Yen H.C."/>
            <person name="Zhou J."/>
            <person name="Wall J.D."/>
            <person name="Hazen T.C."/>
            <person name="Arkin A.P."/>
            <person name="Stahl D.A."/>
        </authorList>
    </citation>
    <scope>NUCLEOTIDE SEQUENCE [LARGE SCALE GENOMIC DNA]</scope>
    <source>
        <strain evidence="4">DP4</strain>
    </source>
</reference>
<dbReference type="InterPro" id="IPR019734">
    <property type="entry name" value="TPR_rpt"/>
</dbReference>
<dbReference type="AlphaFoldDB" id="A0A0H3A983"/>
<dbReference type="InterPro" id="IPR011990">
    <property type="entry name" value="TPR-like_helical_dom_sf"/>
</dbReference>
<proteinExistence type="predicted"/>
<gene>
    <name evidence="3" type="ordered locus">Dvul_2211</name>
</gene>
<dbReference type="SMART" id="SM00028">
    <property type="entry name" value="TPR"/>
    <property type="match status" value="2"/>
</dbReference>
<protein>
    <submittedName>
        <fullName evidence="3">Tetratricopeptide domain protein</fullName>
    </submittedName>
</protein>
<organism evidence="3 4">
    <name type="scientific">Nitratidesulfovibrio vulgaris (strain DP4)</name>
    <name type="common">Desulfovibrio vulgaris</name>
    <dbReference type="NCBI Taxonomy" id="391774"/>
    <lineage>
        <taxon>Bacteria</taxon>
        <taxon>Pseudomonadati</taxon>
        <taxon>Thermodesulfobacteriota</taxon>
        <taxon>Desulfovibrionia</taxon>
        <taxon>Desulfovibrionales</taxon>
        <taxon>Desulfovibrionaceae</taxon>
        <taxon>Nitratidesulfovibrio</taxon>
    </lineage>
</organism>
<dbReference type="EMBL" id="CP000527">
    <property type="protein sequence ID" value="ABM29227.1"/>
    <property type="molecule type" value="Genomic_DNA"/>
</dbReference>